<evidence type="ECO:0000313" key="3">
    <source>
        <dbReference type="Proteomes" id="UP000827440"/>
    </source>
</evidence>
<evidence type="ECO:0000256" key="1">
    <source>
        <dbReference type="SAM" id="Coils"/>
    </source>
</evidence>
<name>A0AAE7V4B4_9CAUD</name>
<protein>
    <submittedName>
        <fullName evidence="2">Uncharacterized protein</fullName>
    </submittedName>
</protein>
<accession>A0AAE7V4B4</accession>
<organism evidence="2 3">
    <name type="scientific">uncultured phage cr54_1</name>
    <dbReference type="NCBI Taxonomy" id="2986398"/>
    <lineage>
        <taxon>Viruses</taxon>
        <taxon>Duplodnaviria</taxon>
        <taxon>Heunggongvirae</taxon>
        <taxon>Uroviricota</taxon>
        <taxon>Caudoviricetes</taxon>
        <taxon>Crassvirales</taxon>
        <taxon>Intestiviridae</taxon>
        <taxon>Churivirinae</taxon>
        <taxon>Jahgtovirus</taxon>
        <taxon>Jahgtovirus intestinalis</taxon>
    </lineage>
</organism>
<keyword evidence="1" id="KW-0175">Coiled coil</keyword>
<dbReference type="Proteomes" id="UP000827440">
    <property type="component" value="Segment"/>
</dbReference>
<reference evidence="2 3" key="1">
    <citation type="submission" date="2021-04" db="EMBL/GenBank/DDBJ databases">
        <authorList>
            <person name="Shkoporov A.N."/>
            <person name="Stockdale S.R."/>
            <person name="Guerin E."/>
            <person name="Ross R.P."/>
            <person name="Hill C."/>
        </authorList>
    </citation>
    <scope>NUCLEOTIDE SEQUENCE [LARGE SCALE GENOMIC DNA]</scope>
    <source>
        <strain evidence="3">cr54_1</strain>
    </source>
</reference>
<dbReference type="KEGG" id="vg:75691104"/>
<dbReference type="GeneID" id="75691104"/>
<sequence length="152" mass="17661">MKILQNSDKQLVVAMKDSITILSDDKTLVSVDKEIVCAAANTLGILDDLKEQIRYYNDELNKIYEADRNLNVQLKTYKAEIRNLKDNLDQVNDLCEERERIINECNQKIIDYEAIIKDLKKANEYYIRKENCATPVKECDDHDSSYPPTKVK</sequence>
<proteinExistence type="predicted"/>
<feature type="coiled-coil region" evidence="1">
    <location>
        <begin position="46"/>
        <end position="122"/>
    </location>
</feature>
<dbReference type="RefSeq" id="YP_010359584.1">
    <property type="nucleotide sequence ID" value="NC_062774.1"/>
</dbReference>
<dbReference type="EMBL" id="MZ130484">
    <property type="protein sequence ID" value="QWM90012.1"/>
    <property type="molecule type" value="Genomic_DNA"/>
</dbReference>
<evidence type="ECO:0000313" key="2">
    <source>
        <dbReference type="EMBL" id="QWM90012.1"/>
    </source>
</evidence>
<gene>
    <name evidence="2" type="primary">gp_20557</name>
</gene>
<keyword evidence="3" id="KW-1185">Reference proteome</keyword>
<dbReference type="SUPFAM" id="SSF57997">
    <property type="entry name" value="Tropomyosin"/>
    <property type="match status" value="1"/>
</dbReference>